<reference evidence="7 8" key="1">
    <citation type="journal article" date="2014" name="Int. J. Syst. Evol. Microbiol.">
        <title>Sneathiella chungangensis sp. nov., isolated from a marine sand, and emended description of the genus Sneathiella.</title>
        <authorList>
            <person name="Siamphan C."/>
            <person name="Kim H."/>
            <person name="Lee J.S."/>
            <person name="Kim W."/>
        </authorList>
    </citation>
    <scope>NUCLEOTIDE SEQUENCE [LARGE SCALE GENOMIC DNA]</scope>
    <source>
        <strain evidence="7 8">KCTC 32476</strain>
    </source>
</reference>
<dbReference type="Pfam" id="PF01029">
    <property type="entry name" value="NusB"/>
    <property type="match status" value="1"/>
</dbReference>
<evidence type="ECO:0000256" key="5">
    <source>
        <dbReference type="PROSITE-ProRule" id="PRU01023"/>
    </source>
</evidence>
<keyword evidence="1 5" id="KW-0489">Methyltransferase</keyword>
<dbReference type="GO" id="GO:0008173">
    <property type="term" value="F:RNA methyltransferase activity"/>
    <property type="evidence" value="ECO:0007669"/>
    <property type="project" value="InterPro"/>
</dbReference>
<accession>A0A845MIT7</accession>
<evidence type="ECO:0000256" key="1">
    <source>
        <dbReference type="ARBA" id="ARBA00022603"/>
    </source>
</evidence>
<gene>
    <name evidence="7" type="ORF">GQF03_16585</name>
</gene>
<feature type="binding site" evidence="5">
    <location>
        <position position="263"/>
    </location>
    <ligand>
        <name>S-adenosyl-L-methionine</name>
        <dbReference type="ChEBI" id="CHEBI:59789"/>
    </ligand>
</feature>
<feature type="binding site" evidence="5">
    <location>
        <position position="305"/>
    </location>
    <ligand>
        <name>S-adenosyl-L-methionine</name>
        <dbReference type="ChEBI" id="CHEBI:59789"/>
    </ligand>
</feature>
<dbReference type="PANTHER" id="PTHR22807">
    <property type="entry name" value="NOP2 YEAST -RELATED NOL1/NOP2/FMU SUN DOMAIN-CONTAINING"/>
    <property type="match status" value="1"/>
</dbReference>
<dbReference type="InterPro" id="IPR006027">
    <property type="entry name" value="NusB_RsmB_TIM44"/>
</dbReference>
<dbReference type="SUPFAM" id="SSF48013">
    <property type="entry name" value="NusB-like"/>
    <property type="match status" value="1"/>
</dbReference>
<evidence type="ECO:0000313" key="7">
    <source>
        <dbReference type="EMBL" id="MZR23953.1"/>
    </source>
</evidence>
<organism evidence="7 8">
    <name type="scientific">Sneathiella chungangensis</name>
    <dbReference type="NCBI Taxonomy" id="1418234"/>
    <lineage>
        <taxon>Bacteria</taxon>
        <taxon>Pseudomonadati</taxon>
        <taxon>Pseudomonadota</taxon>
        <taxon>Alphaproteobacteria</taxon>
        <taxon>Sneathiellales</taxon>
        <taxon>Sneathiellaceae</taxon>
        <taxon>Sneathiella</taxon>
    </lineage>
</organism>
<dbReference type="InterPro" id="IPR001678">
    <property type="entry name" value="MeTrfase_RsmB-F_NOP2_dom"/>
</dbReference>
<feature type="active site" description="Nucleophile" evidence="5">
    <location>
        <position position="358"/>
    </location>
</feature>
<keyword evidence="3 5" id="KW-0949">S-adenosyl-L-methionine</keyword>
<dbReference type="FunFam" id="3.40.50.150:FF:000257">
    <property type="entry name" value="16S rRNA methyltransferase"/>
    <property type="match status" value="1"/>
</dbReference>
<evidence type="ECO:0000259" key="6">
    <source>
        <dbReference type="PROSITE" id="PS51686"/>
    </source>
</evidence>
<dbReference type="RefSeq" id="WP_161340411.1">
    <property type="nucleotide sequence ID" value="NZ_JBHSDG010000003.1"/>
</dbReference>
<evidence type="ECO:0000256" key="2">
    <source>
        <dbReference type="ARBA" id="ARBA00022679"/>
    </source>
</evidence>
<evidence type="ECO:0000256" key="4">
    <source>
        <dbReference type="ARBA" id="ARBA00022884"/>
    </source>
</evidence>
<feature type="binding site" evidence="5">
    <location>
        <begin position="242"/>
        <end position="248"/>
    </location>
    <ligand>
        <name>S-adenosyl-L-methionine</name>
        <dbReference type="ChEBI" id="CHEBI:59789"/>
    </ligand>
</feature>
<proteinExistence type="inferred from homology"/>
<dbReference type="InterPro" id="IPR023267">
    <property type="entry name" value="RCMT"/>
</dbReference>
<dbReference type="Gene3D" id="3.40.50.150">
    <property type="entry name" value="Vaccinia Virus protein VP39"/>
    <property type="match status" value="1"/>
</dbReference>
<dbReference type="GO" id="GO:0003723">
    <property type="term" value="F:RNA binding"/>
    <property type="evidence" value="ECO:0007669"/>
    <property type="project" value="UniProtKB-UniRule"/>
</dbReference>
<evidence type="ECO:0000313" key="8">
    <source>
        <dbReference type="Proteomes" id="UP000445696"/>
    </source>
</evidence>
<protein>
    <submittedName>
        <fullName evidence="7">MFS transporter</fullName>
    </submittedName>
</protein>
<dbReference type="OrthoDB" id="9810297at2"/>
<dbReference type="PANTHER" id="PTHR22807:SF61">
    <property type="entry name" value="NOL1_NOP2_SUN FAMILY PROTEIN _ ANTITERMINATION NUSB DOMAIN-CONTAINING PROTEIN"/>
    <property type="match status" value="1"/>
</dbReference>
<dbReference type="EMBL" id="WTVA01000015">
    <property type="protein sequence ID" value="MZR23953.1"/>
    <property type="molecule type" value="Genomic_DNA"/>
</dbReference>
<feature type="domain" description="SAM-dependent MTase RsmB/NOP-type" evidence="6">
    <location>
        <begin position="134"/>
        <end position="423"/>
    </location>
</feature>
<dbReference type="InterPro" id="IPR029063">
    <property type="entry name" value="SAM-dependent_MTases_sf"/>
</dbReference>
<sequence>MKAPPASSRAAAVQLLIRVLQKHQPLEDVLDAVLYGLSGRDRALARAIASTTLRHLGVIDSLIDMMLDRPLPEKAHDIRHILRIGITQILFLKIPSHAAVHDTVELVAERSKHKGLVNALLRRCDRQGEKLLLKTDIPRRNTPDWLWTSWSTHYGEETTRKIATAHLEEAKLDISVKNDPEKWTAALGAETLPTGTLRRETTGDLTELPGFAEGDWWVQDASAALPAKLFADVRGKRIIDLCAAPGGKTAQLAATGANVIALDRSKGRLKRLTENMERLHLPVQIELGDAENFVPADPPDGVLLDAPCSSTGTLRRHPDVAYLKSQADVDKFCALQARLLDHAARILKPGGLLVYSVCSLQAEEGEAQIASLLARNPTLVREPVTAEEIGGLAEVINPDGDLRFLPFHLGGMDGFYAARLRKMS</sequence>
<dbReference type="GO" id="GO:0001510">
    <property type="term" value="P:RNA methylation"/>
    <property type="evidence" value="ECO:0007669"/>
    <property type="project" value="InterPro"/>
</dbReference>
<keyword evidence="2 5" id="KW-0808">Transferase</keyword>
<dbReference type="SUPFAM" id="SSF53335">
    <property type="entry name" value="S-adenosyl-L-methionine-dependent methyltransferases"/>
    <property type="match status" value="1"/>
</dbReference>
<keyword evidence="4 5" id="KW-0694">RNA-binding</keyword>
<feature type="binding site" evidence="5">
    <location>
        <position position="289"/>
    </location>
    <ligand>
        <name>S-adenosyl-L-methionine</name>
        <dbReference type="ChEBI" id="CHEBI:59789"/>
    </ligand>
</feature>
<dbReference type="PROSITE" id="PS51686">
    <property type="entry name" value="SAM_MT_RSMB_NOP"/>
    <property type="match status" value="1"/>
</dbReference>
<dbReference type="PRINTS" id="PR02008">
    <property type="entry name" value="RCMTFAMILY"/>
</dbReference>
<dbReference type="Pfam" id="PF01189">
    <property type="entry name" value="Methyltr_RsmB-F"/>
    <property type="match status" value="1"/>
</dbReference>
<dbReference type="CDD" id="cd02440">
    <property type="entry name" value="AdoMet_MTases"/>
    <property type="match status" value="1"/>
</dbReference>
<dbReference type="InterPro" id="IPR035926">
    <property type="entry name" value="NusB-like_sf"/>
</dbReference>
<name>A0A845MIT7_9PROT</name>
<evidence type="ECO:0000256" key="3">
    <source>
        <dbReference type="ARBA" id="ARBA00022691"/>
    </source>
</evidence>
<dbReference type="Proteomes" id="UP000445696">
    <property type="component" value="Unassembled WGS sequence"/>
</dbReference>
<comment type="caution">
    <text evidence="7">The sequence shown here is derived from an EMBL/GenBank/DDBJ whole genome shotgun (WGS) entry which is preliminary data.</text>
</comment>
<dbReference type="GO" id="GO:0006355">
    <property type="term" value="P:regulation of DNA-templated transcription"/>
    <property type="evidence" value="ECO:0007669"/>
    <property type="project" value="InterPro"/>
</dbReference>
<dbReference type="InterPro" id="IPR049560">
    <property type="entry name" value="MeTrfase_RsmB-F_NOP2_cat"/>
</dbReference>
<comment type="similarity">
    <text evidence="5">Belongs to the class I-like SAM-binding methyltransferase superfamily. RsmB/NOP family.</text>
</comment>
<dbReference type="Gene3D" id="1.10.940.10">
    <property type="entry name" value="NusB-like"/>
    <property type="match status" value="1"/>
</dbReference>
<dbReference type="AlphaFoldDB" id="A0A845MIT7"/>
<keyword evidence="8" id="KW-1185">Reference proteome</keyword>